<evidence type="ECO:0000313" key="2">
    <source>
        <dbReference type="Proteomes" id="UP001501126"/>
    </source>
</evidence>
<sequence length="306" mass="36298">MNTELIEQIYSKYEALGENPESYLKGLLTAQPITYWDYVETDTLLSLQKPRTAYKDEAIFIMYHQVTELTLKMMLHEIKQLTTDQLSDKEWINKMERLNRYTSLLITSFDIMKSGMNYDDYNTFRYTLTPASGFQSVQFRMIELYCTPLVNLVNEQGKMRLSANPTIEEYMDNLYWKDAGCNRNTGKKSLTLQAFENRYQEQLTSLAYKMEEHTLSDKIKKRASLPAELKEKLREFDYLYNIQWPLVHLQTAQHYLDSKHENKAATGGSEWKKYLHPKYQQRKFFPDLWTKDEKNSWGIVSKNEQP</sequence>
<dbReference type="PANTHER" id="PTHR10138:SF0">
    <property type="entry name" value="TRYPTOPHAN 2,3-DIOXYGENASE"/>
    <property type="match status" value="1"/>
</dbReference>
<dbReference type="RefSeq" id="WP_343787920.1">
    <property type="nucleotide sequence ID" value="NZ_BAAAFH010000011.1"/>
</dbReference>
<dbReference type="EMBL" id="BAAAFH010000011">
    <property type="protein sequence ID" value="GAA0875936.1"/>
    <property type="molecule type" value="Genomic_DNA"/>
</dbReference>
<evidence type="ECO:0000313" key="1">
    <source>
        <dbReference type="EMBL" id="GAA0875936.1"/>
    </source>
</evidence>
<gene>
    <name evidence="1" type="ORF">GCM10009118_23450</name>
</gene>
<dbReference type="Gene3D" id="1.20.58.480">
    <property type="match status" value="1"/>
</dbReference>
<dbReference type="InterPro" id="IPR004981">
    <property type="entry name" value="Trp_2_3_dOase"/>
</dbReference>
<dbReference type="SUPFAM" id="SSF140959">
    <property type="entry name" value="Indolic compounds 2,3-dioxygenase-like"/>
    <property type="match status" value="1"/>
</dbReference>
<accession>A0ABN1MRG6</accession>
<dbReference type="Proteomes" id="UP001501126">
    <property type="component" value="Unassembled WGS sequence"/>
</dbReference>
<dbReference type="InterPro" id="IPR037217">
    <property type="entry name" value="Trp/Indoleamine_2_3_dOase-like"/>
</dbReference>
<comment type="caution">
    <text evidence="1">The sequence shown here is derived from an EMBL/GenBank/DDBJ whole genome shotgun (WGS) entry which is preliminary data.</text>
</comment>
<name>A0ABN1MRG6_9FLAO</name>
<keyword evidence="2" id="KW-1185">Reference proteome</keyword>
<dbReference type="Pfam" id="PF03301">
    <property type="entry name" value="Trp_dioxygenase"/>
    <property type="match status" value="1"/>
</dbReference>
<dbReference type="PANTHER" id="PTHR10138">
    <property type="entry name" value="TRYPTOPHAN 2,3-DIOXYGENASE"/>
    <property type="match status" value="1"/>
</dbReference>
<reference evidence="1 2" key="1">
    <citation type="journal article" date="2019" name="Int. J. Syst. Evol. Microbiol.">
        <title>The Global Catalogue of Microorganisms (GCM) 10K type strain sequencing project: providing services to taxonomists for standard genome sequencing and annotation.</title>
        <authorList>
            <consortium name="The Broad Institute Genomics Platform"/>
            <consortium name="The Broad Institute Genome Sequencing Center for Infectious Disease"/>
            <person name="Wu L."/>
            <person name="Ma J."/>
        </authorList>
    </citation>
    <scope>NUCLEOTIDE SEQUENCE [LARGE SCALE GENOMIC DNA]</scope>
    <source>
        <strain evidence="1 2">JCM 16083</strain>
    </source>
</reference>
<organism evidence="1 2">
    <name type="scientific">Wandonia haliotis</name>
    <dbReference type="NCBI Taxonomy" id="574963"/>
    <lineage>
        <taxon>Bacteria</taxon>
        <taxon>Pseudomonadati</taxon>
        <taxon>Bacteroidota</taxon>
        <taxon>Flavobacteriia</taxon>
        <taxon>Flavobacteriales</taxon>
        <taxon>Crocinitomicaceae</taxon>
        <taxon>Wandonia</taxon>
    </lineage>
</organism>
<protein>
    <submittedName>
        <fullName evidence="1">Tryptophan 2,3-dioxygenase family protein</fullName>
    </submittedName>
</protein>
<proteinExistence type="predicted"/>